<dbReference type="GO" id="GO:0003700">
    <property type="term" value="F:DNA-binding transcription factor activity"/>
    <property type="evidence" value="ECO:0007669"/>
    <property type="project" value="InterPro"/>
</dbReference>
<gene>
    <name evidence="8" type="ORF">L0C25_13130</name>
</gene>
<dbReference type="GO" id="GO:0003677">
    <property type="term" value="F:DNA binding"/>
    <property type="evidence" value="ECO:0007669"/>
    <property type="project" value="UniProtKB-KW"/>
</dbReference>
<keyword evidence="9" id="KW-1185">Reference proteome</keyword>
<dbReference type="Pfam" id="PF08220">
    <property type="entry name" value="HTH_DeoR"/>
    <property type="match status" value="1"/>
</dbReference>
<dbReference type="InterPro" id="IPR050313">
    <property type="entry name" value="Carb_Metab_HTH_regulators"/>
</dbReference>
<dbReference type="InterPro" id="IPR018356">
    <property type="entry name" value="Tscrpt_reg_HTH_DeoR_CS"/>
</dbReference>
<dbReference type="InterPro" id="IPR036388">
    <property type="entry name" value="WH-like_DNA-bd_sf"/>
</dbReference>
<dbReference type="SUPFAM" id="SSF100950">
    <property type="entry name" value="NagB/RpiA/CoA transferase-like"/>
    <property type="match status" value="1"/>
</dbReference>
<dbReference type="Proteomes" id="UP001164390">
    <property type="component" value="Chromosome"/>
</dbReference>
<dbReference type="Pfam" id="PF00455">
    <property type="entry name" value="DeoRC"/>
    <property type="match status" value="1"/>
</dbReference>
<dbReference type="PANTHER" id="PTHR30363">
    <property type="entry name" value="HTH-TYPE TRANSCRIPTIONAL REGULATOR SRLR-RELATED"/>
    <property type="match status" value="1"/>
</dbReference>
<dbReference type="Gene3D" id="3.40.50.1360">
    <property type="match status" value="1"/>
</dbReference>
<dbReference type="SMART" id="SM01134">
    <property type="entry name" value="DeoRC"/>
    <property type="match status" value="1"/>
</dbReference>
<proteinExistence type="predicted"/>
<evidence type="ECO:0000256" key="5">
    <source>
        <dbReference type="ARBA" id="ARBA00023163"/>
    </source>
</evidence>
<dbReference type="KEGG" id="sgrg:L0C25_13130"/>
<evidence type="ECO:0000256" key="2">
    <source>
        <dbReference type="ARBA" id="ARBA00022491"/>
    </source>
</evidence>
<keyword evidence="5" id="KW-0804">Transcription</keyword>
<keyword evidence="4 8" id="KW-0238">DNA-binding</keyword>
<accession>A0AA46TED0</accession>
<dbReference type="Gene3D" id="1.10.10.10">
    <property type="entry name" value="Winged helix-like DNA-binding domain superfamily/Winged helix DNA-binding domain"/>
    <property type="match status" value="1"/>
</dbReference>
<dbReference type="InterPro" id="IPR001034">
    <property type="entry name" value="DeoR_HTH"/>
</dbReference>
<protein>
    <recommendedName>
        <fullName evidence="1">Lactose phosphotransferase system repressor</fullName>
    </recommendedName>
</protein>
<dbReference type="InterPro" id="IPR014036">
    <property type="entry name" value="DeoR-like_C"/>
</dbReference>
<reference evidence="8" key="1">
    <citation type="submission" date="2022-01" db="EMBL/GenBank/DDBJ databases">
        <title>Nocardioidaceae gen. sp. A5X3R13.</title>
        <authorList>
            <person name="Lopez Marin M.A."/>
            <person name="Uhlik O."/>
        </authorList>
    </citation>
    <scope>NUCLEOTIDE SEQUENCE</scope>
    <source>
        <strain evidence="8">A5X3R13</strain>
    </source>
</reference>
<evidence type="ECO:0000256" key="6">
    <source>
        <dbReference type="ARBA" id="ARBA00024937"/>
    </source>
</evidence>
<dbReference type="PANTHER" id="PTHR30363:SF4">
    <property type="entry name" value="GLYCEROL-3-PHOSPHATE REGULON REPRESSOR"/>
    <property type="match status" value="1"/>
</dbReference>
<evidence type="ECO:0000313" key="8">
    <source>
        <dbReference type="EMBL" id="UYM03501.1"/>
    </source>
</evidence>
<comment type="function">
    <text evidence="6">Repressor of the lactose catabolism operon. Galactose-6-phosphate is the inducer.</text>
</comment>
<dbReference type="AlphaFoldDB" id="A0AA46TED0"/>
<evidence type="ECO:0000259" key="7">
    <source>
        <dbReference type="PROSITE" id="PS51000"/>
    </source>
</evidence>
<dbReference type="PROSITE" id="PS51000">
    <property type="entry name" value="HTH_DEOR_2"/>
    <property type="match status" value="1"/>
</dbReference>
<keyword evidence="2" id="KW-0678">Repressor</keyword>
<evidence type="ECO:0000313" key="9">
    <source>
        <dbReference type="Proteomes" id="UP001164390"/>
    </source>
</evidence>
<sequence length="260" mass="27097">MATARAGTRTRHATLLTLLGAGTTQVDELAARLGVSVSTVRRDLERLKADGQVERTYGGAMATAPFHERSISESARHAGPAKSAIAHRALELVPASGTVFIDAGTTCGALARLLAASTTHADLTVVTRGLETAVALADAPDIDLLLLGGRVRRMSHGFVGPLTDLAIDRLGFDVAFLGADAVDPVRGIGEPTLEETTVKEAVAARARVVAVLADASKLAAGETPAWTRMPAPWRLITDDAAPADLDRRCAEAGVTPDRAR</sequence>
<evidence type="ECO:0000256" key="1">
    <source>
        <dbReference type="ARBA" id="ARBA00021390"/>
    </source>
</evidence>
<dbReference type="InterPro" id="IPR036390">
    <property type="entry name" value="WH_DNA-bd_sf"/>
</dbReference>
<dbReference type="SUPFAM" id="SSF46785">
    <property type="entry name" value="Winged helix' DNA-binding domain"/>
    <property type="match status" value="1"/>
</dbReference>
<dbReference type="EMBL" id="CP094970">
    <property type="protein sequence ID" value="UYM03501.1"/>
    <property type="molecule type" value="Genomic_DNA"/>
</dbReference>
<dbReference type="SMART" id="SM00420">
    <property type="entry name" value="HTH_DEOR"/>
    <property type="match status" value="1"/>
</dbReference>
<feature type="domain" description="HTH deoR-type" evidence="7">
    <location>
        <begin position="7"/>
        <end position="62"/>
    </location>
</feature>
<dbReference type="InterPro" id="IPR037171">
    <property type="entry name" value="NagB/RpiA_transferase-like"/>
</dbReference>
<name>A0AA46TED0_9ACTN</name>
<dbReference type="PROSITE" id="PS00894">
    <property type="entry name" value="HTH_DEOR_1"/>
    <property type="match status" value="1"/>
</dbReference>
<organism evidence="8 9">
    <name type="scientific">Solicola gregarius</name>
    <dbReference type="NCBI Taxonomy" id="2908642"/>
    <lineage>
        <taxon>Bacteria</taxon>
        <taxon>Bacillati</taxon>
        <taxon>Actinomycetota</taxon>
        <taxon>Actinomycetes</taxon>
        <taxon>Propionibacteriales</taxon>
        <taxon>Nocardioidaceae</taxon>
        <taxon>Solicola</taxon>
    </lineage>
</organism>
<evidence type="ECO:0000256" key="3">
    <source>
        <dbReference type="ARBA" id="ARBA00023015"/>
    </source>
</evidence>
<evidence type="ECO:0000256" key="4">
    <source>
        <dbReference type="ARBA" id="ARBA00023125"/>
    </source>
</evidence>
<keyword evidence="3" id="KW-0805">Transcription regulation</keyword>
<dbReference type="RefSeq" id="WP_271632111.1">
    <property type="nucleotide sequence ID" value="NZ_CP094970.1"/>
</dbReference>
<dbReference type="PRINTS" id="PR00037">
    <property type="entry name" value="HTHLACR"/>
</dbReference>